<sequence length="48" mass="5443">MEFGITQMLRTGWFLQVHGAARRTMELRPLLDRCKTPVLANGDVENGI</sequence>
<organism evidence="2 3">
    <name type="scientific">Methylobacterium dankookense</name>
    <dbReference type="NCBI Taxonomy" id="560405"/>
    <lineage>
        <taxon>Bacteria</taxon>
        <taxon>Pseudomonadati</taxon>
        <taxon>Pseudomonadota</taxon>
        <taxon>Alphaproteobacteria</taxon>
        <taxon>Hyphomicrobiales</taxon>
        <taxon>Methylobacteriaceae</taxon>
        <taxon>Methylobacterium</taxon>
    </lineage>
</organism>
<dbReference type="EMBL" id="CABFVH010000050">
    <property type="protein sequence ID" value="VUF15271.1"/>
    <property type="molecule type" value="Genomic_DNA"/>
</dbReference>
<proteinExistence type="predicted"/>
<keyword evidence="4" id="KW-1185">Reference proteome</keyword>
<dbReference type="Proteomes" id="UP001055303">
    <property type="component" value="Unassembled WGS sequence"/>
</dbReference>
<dbReference type="AlphaFoldDB" id="A0A564G6V0"/>
<reference evidence="2 3" key="1">
    <citation type="submission" date="2019-06" db="EMBL/GenBank/DDBJ databases">
        <authorList>
            <person name="Rodrigo-Torres L."/>
            <person name="Arahal R. D."/>
            <person name="Lucena T."/>
        </authorList>
    </citation>
    <scope>NUCLEOTIDE SEQUENCE [LARGE SCALE GENOMIC DNA]</scope>
    <source>
        <strain evidence="2 3">SW08-7</strain>
    </source>
</reference>
<dbReference type="Proteomes" id="UP000401717">
    <property type="component" value="Unassembled WGS sequence"/>
</dbReference>
<evidence type="ECO:0000313" key="3">
    <source>
        <dbReference type="Proteomes" id="UP000401717"/>
    </source>
</evidence>
<gene>
    <name evidence="1" type="ORF">IFDJLNFL_4577</name>
    <name evidence="2" type="ORF">MTDSW087_05007</name>
</gene>
<dbReference type="EMBL" id="BPQI01000163">
    <property type="protein sequence ID" value="GJD58655.1"/>
    <property type="molecule type" value="Genomic_DNA"/>
</dbReference>
<evidence type="ECO:0000313" key="2">
    <source>
        <dbReference type="EMBL" id="VUF15271.1"/>
    </source>
</evidence>
<reference evidence="1" key="3">
    <citation type="submission" date="2021-08" db="EMBL/GenBank/DDBJ databases">
        <authorList>
            <person name="Tani A."/>
            <person name="Ola A."/>
            <person name="Ogura Y."/>
            <person name="Katsura K."/>
            <person name="Hayashi T."/>
        </authorList>
    </citation>
    <scope>NUCLEOTIDE SEQUENCE</scope>
    <source>
        <strain evidence="1">DSM 22415</strain>
    </source>
</reference>
<name>A0A564G6V0_9HYPH</name>
<accession>A0A564G6V0</accession>
<reference evidence="1" key="2">
    <citation type="journal article" date="2021" name="Front. Microbiol.">
        <title>Comprehensive Comparative Genomics and Phenotyping of Methylobacterium Species.</title>
        <authorList>
            <person name="Alessa O."/>
            <person name="Ogura Y."/>
            <person name="Fujitani Y."/>
            <person name="Takami H."/>
            <person name="Hayashi T."/>
            <person name="Sahin N."/>
            <person name="Tani A."/>
        </authorList>
    </citation>
    <scope>NUCLEOTIDE SEQUENCE</scope>
    <source>
        <strain evidence="1">DSM 22415</strain>
    </source>
</reference>
<dbReference type="RefSeq" id="WP_186383993.1">
    <property type="nucleotide sequence ID" value="NZ_BPQI01000163.1"/>
</dbReference>
<evidence type="ECO:0000313" key="4">
    <source>
        <dbReference type="Proteomes" id="UP001055303"/>
    </source>
</evidence>
<evidence type="ECO:0000313" key="1">
    <source>
        <dbReference type="EMBL" id="GJD58655.1"/>
    </source>
</evidence>
<protein>
    <submittedName>
        <fullName evidence="2">Uncharacterized protein</fullName>
    </submittedName>
</protein>